<dbReference type="Proteomes" id="UP000527355">
    <property type="component" value="Unassembled WGS sequence"/>
</dbReference>
<feature type="region of interest" description="Disordered" evidence="1">
    <location>
        <begin position="1"/>
        <end position="34"/>
    </location>
</feature>
<protein>
    <submittedName>
        <fullName evidence="2">Uncharacterized protein</fullName>
    </submittedName>
</protein>
<evidence type="ECO:0000313" key="2">
    <source>
        <dbReference type="EMBL" id="KAF6308125.1"/>
    </source>
</evidence>
<organism evidence="2 3">
    <name type="scientific">Myotis myotis</name>
    <name type="common">Greater mouse-eared bat</name>
    <name type="synonym">Vespertilio myotis</name>
    <dbReference type="NCBI Taxonomy" id="51298"/>
    <lineage>
        <taxon>Eukaryota</taxon>
        <taxon>Metazoa</taxon>
        <taxon>Chordata</taxon>
        <taxon>Craniata</taxon>
        <taxon>Vertebrata</taxon>
        <taxon>Euteleostomi</taxon>
        <taxon>Mammalia</taxon>
        <taxon>Eutheria</taxon>
        <taxon>Laurasiatheria</taxon>
        <taxon>Chiroptera</taxon>
        <taxon>Yangochiroptera</taxon>
        <taxon>Vespertilionidae</taxon>
        <taxon>Myotis</taxon>
    </lineage>
</organism>
<evidence type="ECO:0000256" key="1">
    <source>
        <dbReference type="SAM" id="MobiDB-lite"/>
    </source>
</evidence>
<accession>A0A7J7U5P1</accession>
<keyword evidence="3" id="KW-1185">Reference proteome</keyword>
<gene>
    <name evidence="2" type="ORF">mMyoMyo1_008903</name>
</gene>
<comment type="caution">
    <text evidence="2">The sequence shown here is derived from an EMBL/GenBank/DDBJ whole genome shotgun (WGS) entry which is preliminary data.</text>
</comment>
<reference evidence="2 3" key="1">
    <citation type="journal article" date="2020" name="Nature">
        <title>Six reference-quality genomes reveal evolution of bat adaptations.</title>
        <authorList>
            <person name="Jebb D."/>
            <person name="Huang Z."/>
            <person name="Pippel M."/>
            <person name="Hughes G.M."/>
            <person name="Lavrichenko K."/>
            <person name="Devanna P."/>
            <person name="Winkler S."/>
            <person name="Jermiin L.S."/>
            <person name="Skirmuntt E.C."/>
            <person name="Katzourakis A."/>
            <person name="Burkitt-Gray L."/>
            <person name="Ray D.A."/>
            <person name="Sullivan K.A.M."/>
            <person name="Roscito J.G."/>
            <person name="Kirilenko B.M."/>
            <person name="Davalos L.M."/>
            <person name="Corthals A.P."/>
            <person name="Power M.L."/>
            <person name="Jones G."/>
            <person name="Ransome R.D."/>
            <person name="Dechmann D.K.N."/>
            <person name="Locatelli A.G."/>
            <person name="Puechmaille S.J."/>
            <person name="Fedrigo O."/>
            <person name="Jarvis E.D."/>
            <person name="Hiller M."/>
            <person name="Vernes S.C."/>
            <person name="Myers E.W."/>
            <person name="Teeling E.C."/>
        </authorList>
    </citation>
    <scope>NUCLEOTIDE SEQUENCE [LARGE SCALE GENOMIC DNA]</scope>
    <source>
        <strain evidence="2">MMyoMyo1</strain>
        <tissue evidence="2">Flight muscle</tissue>
    </source>
</reference>
<proteinExistence type="predicted"/>
<name>A0A7J7U5P1_MYOMY</name>
<feature type="compositionally biased region" description="Basic and acidic residues" evidence="1">
    <location>
        <begin position="106"/>
        <end position="115"/>
    </location>
</feature>
<dbReference type="EMBL" id="JABWUV010000014">
    <property type="protein sequence ID" value="KAF6308125.1"/>
    <property type="molecule type" value="Genomic_DNA"/>
</dbReference>
<dbReference type="AlphaFoldDB" id="A0A7J7U5P1"/>
<feature type="region of interest" description="Disordered" evidence="1">
    <location>
        <begin position="48"/>
        <end position="68"/>
    </location>
</feature>
<feature type="region of interest" description="Disordered" evidence="1">
    <location>
        <begin position="97"/>
        <end position="153"/>
    </location>
</feature>
<sequence length="207" mass="22912">MQDPRESRAGRTGSDVPRGVEMGPDPDFSSAITSEPVRIRHWVRSDLGSERCPSRKKKNFPWAPSSARLGTMTRTPAFKSWPSPASDTERRGDCRREVLGGCPGADPHRKPDKSLGLRGQTPTWFWSRRRGGTASPDRLLGPAEEADTPHPGPCPSPLQSIVSPHMLCKHVLWKMGHVHVDRSVVPPHPRSSHSPVDQLISHQLLLL</sequence>
<evidence type="ECO:0000313" key="3">
    <source>
        <dbReference type="Proteomes" id="UP000527355"/>
    </source>
</evidence>